<comment type="caution">
    <text evidence="4">The sequence shown here is derived from an EMBL/GenBank/DDBJ whole genome shotgun (WGS) entry which is preliminary data.</text>
</comment>
<accession>A0ABR6XS82</accession>
<dbReference type="Pfam" id="PF00072">
    <property type="entry name" value="Response_reg"/>
    <property type="match status" value="1"/>
</dbReference>
<feature type="domain" description="HTH LytTR-type" evidence="3">
    <location>
        <begin position="162"/>
        <end position="266"/>
    </location>
</feature>
<name>A0ABR6XS82_9BURK</name>
<dbReference type="PROSITE" id="PS50930">
    <property type="entry name" value="HTH_LYTTR"/>
    <property type="match status" value="1"/>
</dbReference>
<evidence type="ECO:0000256" key="1">
    <source>
        <dbReference type="PROSITE-ProRule" id="PRU00169"/>
    </source>
</evidence>
<feature type="modified residue" description="4-aspartylphosphate" evidence="1">
    <location>
        <position position="62"/>
    </location>
</feature>
<dbReference type="InterPro" id="IPR007492">
    <property type="entry name" value="LytTR_DNA-bd_dom"/>
</dbReference>
<dbReference type="Gene3D" id="2.40.50.1020">
    <property type="entry name" value="LytTr DNA-binding domain"/>
    <property type="match status" value="1"/>
</dbReference>
<evidence type="ECO:0000313" key="5">
    <source>
        <dbReference type="Proteomes" id="UP000643610"/>
    </source>
</evidence>
<keyword evidence="5" id="KW-1185">Reference proteome</keyword>
<dbReference type="PANTHER" id="PTHR37299">
    <property type="entry name" value="TRANSCRIPTIONAL REGULATOR-RELATED"/>
    <property type="match status" value="1"/>
</dbReference>
<dbReference type="SMART" id="SM00850">
    <property type="entry name" value="LytTR"/>
    <property type="match status" value="1"/>
</dbReference>
<feature type="domain" description="Response regulatory" evidence="2">
    <location>
        <begin position="11"/>
        <end position="125"/>
    </location>
</feature>
<organism evidence="4 5">
    <name type="scientific">Undibacterium amnicola</name>
    <dbReference type="NCBI Taxonomy" id="1834038"/>
    <lineage>
        <taxon>Bacteria</taxon>
        <taxon>Pseudomonadati</taxon>
        <taxon>Pseudomonadota</taxon>
        <taxon>Betaproteobacteria</taxon>
        <taxon>Burkholderiales</taxon>
        <taxon>Oxalobacteraceae</taxon>
        <taxon>Undibacterium</taxon>
    </lineage>
</organism>
<keyword evidence="1" id="KW-0597">Phosphoprotein</keyword>
<evidence type="ECO:0000259" key="2">
    <source>
        <dbReference type="PROSITE" id="PS50110"/>
    </source>
</evidence>
<dbReference type="PANTHER" id="PTHR37299:SF1">
    <property type="entry name" value="STAGE 0 SPORULATION PROTEIN A HOMOLOG"/>
    <property type="match status" value="1"/>
</dbReference>
<protein>
    <submittedName>
        <fullName evidence="4">Response regulator transcription factor</fullName>
    </submittedName>
</protein>
<evidence type="ECO:0000313" key="4">
    <source>
        <dbReference type="EMBL" id="MBC3832321.1"/>
    </source>
</evidence>
<dbReference type="InterPro" id="IPR001789">
    <property type="entry name" value="Sig_transdc_resp-reg_receiver"/>
</dbReference>
<evidence type="ECO:0000259" key="3">
    <source>
        <dbReference type="PROSITE" id="PS50930"/>
    </source>
</evidence>
<dbReference type="InterPro" id="IPR046947">
    <property type="entry name" value="LytR-like"/>
</dbReference>
<dbReference type="InterPro" id="IPR011006">
    <property type="entry name" value="CheY-like_superfamily"/>
</dbReference>
<reference evidence="4 5" key="1">
    <citation type="submission" date="2020-08" db="EMBL/GenBank/DDBJ databases">
        <title>Novel species isolated from subtropical streams in China.</title>
        <authorList>
            <person name="Lu H."/>
        </authorList>
    </citation>
    <scope>NUCLEOTIDE SEQUENCE [LARGE SCALE GENOMIC DNA]</scope>
    <source>
        <strain evidence="4 5">KCTC 52442</strain>
    </source>
</reference>
<gene>
    <name evidence="4" type="ORF">H8K33_12425</name>
</gene>
<dbReference type="EMBL" id="JACOFU010000005">
    <property type="protein sequence ID" value="MBC3832321.1"/>
    <property type="molecule type" value="Genomic_DNA"/>
</dbReference>
<dbReference type="PROSITE" id="PS50110">
    <property type="entry name" value="RESPONSE_REGULATORY"/>
    <property type="match status" value="1"/>
</dbReference>
<dbReference type="RefSeq" id="WP_186891375.1">
    <property type="nucleotide sequence ID" value="NZ_JACOFU010000005.1"/>
</dbReference>
<proteinExistence type="predicted"/>
<dbReference type="SUPFAM" id="SSF52172">
    <property type="entry name" value="CheY-like"/>
    <property type="match status" value="1"/>
</dbReference>
<dbReference type="Gene3D" id="3.40.50.2300">
    <property type="match status" value="1"/>
</dbReference>
<dbReference type="Proteomes" id="UP000643610">
    <property type="component" value="Unassembled WGS sequence"/>
</dbReference>
<dbReference type="SMART" id="SM00448">
    <property type="entry name" value="REC"/>
    <property type="match status" value="1"/>
</dbReference>
<dbReference type="Pfam" id="PF04397">
    <property type="entry name" value="LytTR"/>
    <property type="match status" value="1"/>
</dbReference>
<sequence length="268" mass="30581">MNQEPANQQYKVMMVDDELPALTNMQCALAAHPEWRLIASCHSTTQARAILQSETLDLILLDIEMPTQTGLDFARELILSEQTPLIVFITAYNKHAVSAFEIFALDYLLKPFDDERFAAMLLRAKQALQTKQQLLQSAVMQDYFLDRDAEKSGAATPHLTHVTVRSVGKIERIDISDIMWLSTAANYVELHLPNRIILHRTTISAMEERLPKSQFLRLHRTAIVRIDAIRRLEISEEASYVAVLRNGDQVKVSDTHIKKLKKMLMQSL</sequence>